<organism evidence="2 3">
    <name type="scientific">Candidatus Daviesbacteria bacterium RIFCSPLOWO2_02_FULL_36_8</name>
    <dbReference type="NCBI Taxonomy" id="1797793"/>
    <lineage>
        <taxon>Bacteria</taxon>
        <taxon>Candidatus Daviesiibacteriota</taxon>
    </lineage>
</organism>
<dbReference type="Proteomes" id="UP000183317">
    <property type="component" value="Unassembled WGS sequence"/>
</dbReference>
<accession>A0A1F5MH47</accession>
<gene>
    <name evidence="2" type="ORF">A3J13_00815</name>
</gene>
<comment type="caution">
    <text evidence="2">The sequence shown here is derived from an EMBL/GenBank/DDBJ whole genome shotgun (WGS) entry which is preliminary data.</text>
</comment>
<evidence type="ECO:0000313" key="3">
    <source>
        <dbReference type="Proteomes" id="UP000183317"/>
    </source>
</evidence>
<feature type="region of interest" description="Disordered" evidence="1">
    <location>
        <begin position="142"/>
        <end position="169"/>
    </location>
</feature>
<sequence>MIKELLRVQIPEDTSRGMGDYRNLIDQAKAPLFDRAREMGFVPYGAYREHNGLGGVYSTWSEPGHEEDLLPTHFLIVDAGLFILPREAALTEHLIEFPVTTLEEFAIAMESVQAFVDHNTDKLQSRLSRSLRVEPDMHEFLSRLAGNPPREPRPINPPVRFPPRDPQSFNWLKIDSK</sequence>
<evidence type="ECO:0000256" key="1">
    <source>
        <dbReference type="SAM" id="MobiDB-lite"/>
    </source>
</evidence>
<reference evidence="2 3" key="1">
    <citation type="journal article" date="2016" name="Nat. Commun.">
        <title>Thousands of microbial genomes shed light on interconnected biogeochemical processes in an aquifer system.</title>
        <authorList>
            <person name="Anantharaman K."/>
            <person name="Brown C.T."/>
            <person name="Hug L.A."/>
            <person name="Sharon I."/>
            <person name="Castelle C.J."/>
            <person name="Probst A.J."/>
            <person name="Thomas B.C."/>
            <person name="Singh A."/>
            <person name="Wilkins M.J."/>
            <person name="Karaoz U."/>
            <person name="Brodie E.L."/>
            <person name="Williams K.H."/>
            <person name="Hubbard S.S."/>
            <person name="Banfield J.F."/>
        </authorList>
    </citation>
    <scope>NUCLEOTIDE SEQUENCE [LARGE SCALE GENOMIC DNA]</scope>
</reference>
<name>A0A1F5MH47_9BACT</name>
<feature type="compositionally biased region" description="Pro residues" evidence="1">
    <location>
        <begin position="154"/>
        <end position="165"/>
    </location>
</feature>
<dbReference type="AlphaFoldDB" id="A0A1F5MH47"/>
<evidence type="ECO:0000313" key="2">
    <source>
        <dbReference type="EMBL" id="OGE64694.1"/>
    </source>
</evidence>
<proteinExistence type="predicted"/>
<protein>
    <submittedName>
        <fullName evidence="2">Uncharacterized protein</fullName>
    </submittedName>
</protein>
<dbReference type="EMBL" id="MFDU01000002">
    <property type="protein sequence ID" value="OGE64694.1"/>
    <property type="molecule type" value="Genomic_DNA"/>
</dbReference>